<dbReference type="Proteomes" id="UP000682733">
    <property type="component" value="Unassembled WGS sequence"/>
</dbReference>
<evidence type="ECO:0000313" key="3">
    <source>
        <dbReference type="EMBL" id="CAF4360434.1"/>
    </source>
</evidence>
<dbReference type="AlphaFoldDB" id="A0A816BRQ3"/>
<proteinExistence type="predicted"/>
<keyword evidence="5" id="KW-1185">Reference proteome</keyword>
<dbReference type="EMBL" id="CAJNOK010043007">
    <property type="protein sequence ID" value="CAF1567093.1"/>
    <property type="molecule type" value="Genomic_DNA"/>
</dbReference>
<dbReference type="EMBL" id="CAJOBC010105746">
    <property type="protein sequence ID" value="CAF4499578.1"/>
    <property type="molecule type" value="Genomic_DNA"/>
</dbReference>
<dbReference type="EMBL" id="CAJNOQ010038861">
    <property type="protein sequence ID" value="CAF1614240.1"/>
    <property type="molecule type" value="Genomic_DNA"/>
</dbReference>
<protein>
    <submittedName>
        <fullName evidence="2">Uncharacterized protein</fullName>
    </submittedName>
</protein>
<gene>
    <name evidence="2" type="ORF">GPM918_LOCUS43307</name>
    <name evidence="1" type="ORF">OVA965_LOCUS40144</name>
    <name evidence="4" type="ORF">SRO942_LOCUS44764</name>
    <name evidence="3" type="ORF">TMI583_LOCUS41538</name>
</gene>
<reference evidence="2" key="1">
    <citation type="submission" date="2021-02" db="EMBL/GenBank/DDBJ databases">
        <authorList>
            <person name="Nowell W R."/>
        </authorList>
    </citation>
    <scope>NUCLEOTIDE SEQUENCE</scope>
</reference>
<evidence type="ECO:0000313" key="4">
    <source>
        <dbReference type="EMBL" id="CAF4499578.1"/>
    </source>
</evidence>
<dbReference type="OrthoDB" id="342730at2759"/>
<dbReference type="SUPFAM" id="SSF63829">
    <property type="entry name" value="Calcium-dependent phosphotriesterase"/>
    <property type="match status" value="1"/>
</dbReference>
<dbReference type="Proteomes" id="UP000677228">
    <property type="component" value="Unassembled WGS sequence"/>
</dbReference>
<evidence type="ECO:0000313" key="5">
    <source>
        <dbReference type="Proteomes" id="UP000663829"/>
    </source>
</evidence>
<organism evidence="2 5">
    <name type="scientific">Didymodactylos carnosus</name>
    <dbReference type="NCBI Taxonomy" id="1234261"/>
    <lineage>
        <taxon>Eukaryota</taxon>
        <taxon>Metazoa</taxon>
        <taxon>Spiralia</taxon>
        <taxon>Gnathifera</taxon>
        <taxon>Rotifera</taxon>
        <taxon>Eurotatoria</taxon>
        <taxon>Bdelloidea</taxon>
        <taxon>Philodinida</taxon>
        <taxon>Philodinidae</taxon>
        <taxon>Didymodactylos</taxon>
    </lineage>
</organism>
<dbReference type="Proteomes" id="UP000681722">
    <property type="component" value="Unassembled WGS sequence"/>
</dbReference>
<dbReference type="EMBL" id="CAJOBA010065731">
    <property type="protein sequence ID" value="CAF4360434.1"/>
    <property type="molecule type" value="Genomic_DNA"/>
</dbReference>
<comment type="caution">
    <text evidence="2">The sequence shown here is derived from an EMBL/GenBank/DDBJ whole genome shotgun (WGS) entry which is preliminary data.</text>
</comment>
<sequence length="182" mass="20291">VLRLCSAPKWNTTAVTVAGMNDGTSGDALNQLHFPKDIEFDAYDTLYIIDELNSRAVKWYVNATQGILVVGGLGMGNGLEYLSDPNSLTIDYQRNYLYIADTFNYRVEQYSLNEPLPLTADYGAQRIQRWFKDAISGETVASGALGGPQSVIVDKNDYMYISDTANHCIVQWKIGKDYGRIL</sequence>
<name>A0A816BRQ3_9BILA</name>
<dbReference type="Gene3D" id="2.120.10.30">
    <property type="entry name" value="TolB, C-terminal domain"/>
    <property type="match status" value="1"/>
</dbReference>
<accession>A0A816BRQ3</accession>
<evidence type="ECO:0000313" key="2">
    <source>
        <dbReference type="EMBL" id="CAF1614240.1"/>
    </source>
</evidence>
<dbReference type="InterPro" id="IPR011042">
    <property type="entry name" value="6-blade_b-propeller_TolB-like"/>
</dbReference>
<dbReference type="Proteomes" id="UP000663829">
    <property type="component" value="Unassembled WGS sequence"/>
</dbReference>
<evidence type="ECO:0000313" key="1">
    <source>
        <dbReference type="EMBL" id="CAF1567093.1"/>
    </source>
</evidence>
<feature type="non-terminal residue" evidence="2">
    <location>
        <position position="1"/>
    </location>
</feature>
<feature type="non-terminal residue" evidence="2">
    <location>
        <position position="182"/>
    </location>
</feature>